<dbReference type="RefSeq" id="WP_035013547.1">
    <property type="nucleotide sequence ID" value="NZ_ARZY01000006.1"/>
</dbReference>
<sequence>MSQSFNYAKKLSTKIWYEVADEQNPFVAKENYLFGYPYEQLLAKKSYLEMLYLLFTGNLPNSEQKQLLQILFKGLMNFGPRDSATRASMLAGIGKSSPEHILPTGLLAMGGTYGAAEVEHAYLLIEKMAKVEPKEAADSLLHSMTADSPRVAPGFGSIYGEIDARTHSLLLKLIELSPDSKIFQWTEMLCQQLHKHNFGIVPTGLTAVVCLKLGIGARESIGLYQLARAPGLLAHGMEQTHKPLTAMPLLEDENYVLRKEE</sequence>
<name>W7R0N7_9ALTE</name>
<dbReference type="OrthoDB" id="8717683at2"/>
<accession>W7R0N7</accession>
<dbReference type="AlphaFoldDB" id="W7R0N7"/>
<dbReference type="STRING" id="1328313.DS2_04965"/>
<dbReference type="EMBL" id="ARZY01000006">
    <property type="protein sequence ID" value="EWH11180.1"/>
    <property type="molecule type" value="Genomic_DNA"/>
</dbReference>
<keyword evidence="2" id="KW-1185">Reference proteome</keyword>
<dbReference type="Gene3D" id="1.10.580.10">
    <property type="entry name" value="Citrate Synthase, domain 1"/>
    <property type="match status" value="1"/>
</dbReference>
<gene>
    <name evidence="1" type="ORF">DS2_04965</name>
</gene>
<reference evidence="1 2" key="1">
    <citation type="journal article" date="2014" name="Genome Announc.">
        <title>Draft Genome Sequence of the Agar-Degrading Bacterium Catenovulum sp. Strain DS-2, Isolated from Intestines of Haliotis diversicolor.</title>
        <authorList>
            <person name="Shan D."/>
            <person name="Li X."/>
            <person name="Gu Z."/>
            <person name="Wei G."/>
            <person name="Gao Z."/>
            <person name="Shao Z."/>
        </authorList>
    </citation>
    <scope>NUCLEOTIDE SEQUENCE [LARGE SCALE GENOMIC DNA]</scope>
    <source>
        <strain evidence="1 2">DS-2</strain>
    </source>
</reference>
<dbReference type="InterPro" id="IPR016142">
    <property type="entry name" value="Citrate_synth-like_lrg_a-sub"/>
</dbReference>
<evidence type="ECO:0000313" key="2">
    <source>
        <dbReference type="Proteomes" id="UP000019276"/>
    </source>
</evidence>
<dbReference type="InterPro" id="IPR036969">
    <property type="entry name" value="Citrate_synthase_sf"/>
</dbReference>
<evidence type="ECO:0008006" key="3">
    <source>
        <dbReference type="Google" id="ProtNLM"/>
    </source>
</evidence>
<dbReference type="Proteomes" id="UP000019276">
    <property type="component" value="Unassembled WGS sequence"/>
</dbReference>
<protein>
    <recommendedName>
        <fullName evidence="3">Citrate synthase</fullName>
    </recommendedName>
</protein>
<dbReference type="GO" id="GO:0046912">
    <property type="term" value="F:acyltransferase activity, acyl groups converted into alkyl on transfer"/>
    <property type="evidence" value="ECO:0007669"/>
    <property type="project" value="InterPro"/>
</dbReference>
<organism evidence="1 2">
    <name type="scientific">Catenovulum agarivorans DS-2</name>
    <dbReference type="NCBI Taxonomy" id="1328313"/>
    <lineage>
        <taxon>Bacteria</taxon>
        <taxon>Pseudomonadati</taxon>
        <taxon>Pseudomonadota</taxon>
        <taxon>Gammaproteobacteria</taxon>
        <taxon>Alteromonadales</taxon>
        <taxon>Alteromonadaceae</taxon>
        <taxon>Catenovulum</taxon>
    </lineage>
</organism>
<evidence type="ECO:0000313" key="1">
    <source>
        <dbReference type="EMBL" id="EWH11180.1"/>
    </source>
</evidence>
<proteinExistence type="predicted"/>
<dbReference type="SUPFAM" id="SSF48256">
    <property type="entry name" value="Citrate synthase"/>
    <property type="match status" value="1"/>
</dbReference>
<comment type="caution">
    <text evidence="1">The sequence shown here is derived from an EMBL/GenBank/DDBJ whole genome shotgun (WGS) entry which is preliminary data.</text>
</comment>
<dbReference type="eggNOG" id="COG0372">
    <property type="taxonomic scope" value="Bacteria"/>
</dbReference>